<sequence length="265" mass="29713">MNMYVHELRSLRKSSFIWAFALVALAALYLSLYPGVAKDVTAFKELISGYPPTVRALLGINLERLSTLLGFYPMVFSFIVLCGAVQSMQLGLSILSKEMSERTADFLLVKPVSRSAIVTSKVFAALTMILLIDIVFFAALIGLLQVIDVGAFDRQLFFLINVTLVFIQLIFFALGLAISVFFRKLKAVLPITLGVVIGFYMLFALFGKDRGELFRFFSPFQYFDVGYILDHGTLEWPYLLATAVVFLVCLVISYLVFTRKDIDAI</sequence>
<name>A0A1M5ASB8_9BACL</name>
<feature type="transmembrane region" description="Helical" evidence="1">
    <location>
        <begin position="188"/>
        <end position="207"/>
    </location>
</feature>
<protein>
    <submittedName>
        <fullName evidence="2">ABC-2 type transport system permease protein</fullName>
    </submittedName>
</protein>
<dbReference type="PANTHER" id="PTHR37305:SF2">
    <property type="entry name" value="BACITRACIN TRANSPORT PERMEASE PROTEIN BCRB"/>
    <property type="match status" value="1"/>
</dbReference>
<feature type="transmembrane region" description="Helical" evidence="1">
    <location>
        <begin position="71"/>
        <end position="92"/>
    </location>
</feature>
<evidence type="ECO:0000313" key="3">
    <source>
        <dbReference type="Proteomes" id="UP000184476"/>
    </source>
</evidence>
<dbReference type="RefSeq" id="WP_073157511.1">
    <property type="nucleotide sequence ID" value="NZ_FQVL01000015.1"/>
</dbReference>
<dbReference type="GO" id="GO:0140359">
    <property type="term" value="F:ABC-type transporter activity"/>
    <property type="evidence" value="ECO:0007669"/>
    <property type="project" value="InterPro"/>
</dbReference>
<feature type="transmembrane region" description="Helical" evidence="1">
    <location>
        <begin position="122"/>
        <end position="144"/>
    </location>
</feature>
<dbReference type="Pfam" id="PF12679">
    <property type="entry name" value="ABC2_membrane_2"/>
    <property type="match status" value="1"/>
</dbReference>
<dbReference type="Proteomes" id="UP000184476">
    <property type="component" value="Unassembled WGS sequence"/>
</dbReference>
<dbReference type="AlphaFoldDB" id="A0A1M5ASB8"/>
<keyword evidence="1" id="KW-0472">Membrane</keyword>
<keyword evidence="1" id="KW-0812">Transmembrane</keyword>
<keyword evidence="1" id="KW-1133">Transmembrane helix</keyword>
<accession>A0A1M5ASB8</accession>
<keyword evidence="3" id="KW-1185">Reference proteome</keyword>
<gene>
    <name evidence="2" type="ORF">SAMN05444392_11561</name>
</gene>
<reference evidence="2 3" key="1">
    <citation type="submission" date="2016-11" db="EMBL/GenBank/DDBJ databases">
        <authorList>
            <person name="Jaros S."/>
            <person name="Januszkiewicz K."/>
            <person name="Wedrychowicz H."/>
        </authorList>
    </citation>
    <scope>NUCLEOTIDE SEQUENCE [LARGE SCALE GENOMIC DNA]</scope>
    <source>
        <strain evidence="2 3">DSM 44666</strain>
    </source>
</reference>
<feature type="transmembrane region" description="Helical" evidence="1">
    <location>
        <begin position="236"/>
        <end position="257"/>
    </location>
</feature>
<proteinExistence type="predicted"/>
<feature type="transmembrane region" description="Helical" evidence="1">
    <location>
        <begin position="156"/>
        <end position="181"/>
    </location>
</feature>
<dbReference type="EMBL" id="FQVL01000015">
    <property type="protein sequence ID" value="SHF32842.1"/>
    <property type="molecule type" value="Genomic_DNA"/>
</dbReference>
<dbReference type="OrthoDB" id="9800309at2"/>
<dbReference type="STRING" id="112248.SAMN05444392_11561"/>
<evidence type="ECO:0000256" key="1">
    <source>
        <dbReference type="SAM" id="Phobius"/>
    </source>
</evidence>
<organism evidence="2 3">
    <name type="scientific">Seinonella peptonophila</name>
    <dbReference type="NCBI Taxonomy" id="112248"/>
    <lineage>
        <taxon>Bacteria</taxon>
        <taxon>Bacillati</taxon>
        <taxon>Bacillota</taxon>
        <taxon>Bacilli</taxon>
        <taxon>Bacillales</taxon>
        <taxon>Thermoactinomycetaceae</taxon>
        <taxon>Seinonella</taxon>
    </lineage>
</organism>
<dbReference type="PANTHER" id="PTHR37305">
    <property type="entry name" value="INTEGRAL MEMBRANE PROTEIN-RELATED"/>
    <property type="match status" value="1"/>
</dbReference>
<dbReference type="GO" id="GO:0005886">
    <property type="term" value="C:plasma membrane"/>
    <property type="evidence" value="ECO:0007669"/>
    <property type="project" value="UniProtKB-SubCell"/>
</dbReference>
<evidence type="ECO:0000313" key="2">
    <source>
        <dbReference type="EMBL" id="SHF32842.1"/>
    </source>
</evidence>